<keyword evidence="6" id="KW-1185">Reference proteome</keyword>
<accession>A0ABS3BA60</accession>
<dbReference type="PANTHER" id="PTHR30373:SF2">
    <property type="entry name" value="UPF0603 PROTEIN YGCG"/>
    <property type="match status" value="1"/>
</dbReference>
<feature type="chain" id="PRO_5046816946" evidence="3">
    <location>
        <begin position="35"/>
        <end position="373"/>
    </location>
</feature>
<feature type="compositionally biased region" description="Low complexity" evidence="1">
    <location>
        <begin position="346"/>
        <end position="358"/>
    </location>
</feature>
<feature type="domain" description="TPM" evidence="4">
    <location>
        <begin position="44"/>
        <end position="162"/>
    </location>
</feature>
<gene>
    <name evidence="5" type="ORF">JR064_20245</name>
</gene>
<dbReference type="Pfam" id="PF04536">
    <property type="entry name" value="TPM_phosphatase"/>
    <property type="match status" value="1"/>
</dbReference>
<keyword evidence="3" id="KW-0732">Signal</keyword>
<keyword evidence="2" id="KW-0812">Transmembrane</keyword>
<evidence type="ECO:0000313" key="6">
    <source>
        <dbReference type="Proteomes" id="UP000695802"/>
    </source>
</evidence>
<comment type="caution">
    <text evidence="5">The sequence shown here is derived from an EMBL/GenBank/DDBJ whole genome shotgun (WGS) entry which is preliminary data.</text>
</comment>
<name>A0ABS3BA60_9XANT</name>
<feature type="transmembrane region" description="Helical" evidence="2">
    <location>
        <begin position="252"/>
        <end position="269"/>
    </location>
</feature>
<feature type="transmembrane region" description="Helical" evidence="2">
    <location>
        <begin position="275"/>
        <end position="294"/>
    </location>
</feature>
<evidence type="ECO:0000256" key="1">
    <source>
        <dbReference type="SAM" id="MobiDB-lite"/>
    </source>
</evidence>
<organism evidence="5 6">
    <name type="scientific">Xanthomonas bonasiae</name>
    <dbReference type="NCBI Taxonomy" id="2810351"/>
    <lineage>
        <taxon>Bacteria</taxon>
        <taxon>Pseudomonadati</taxon>
        <taxon>Pseudomonadota</taxon>
        <taxon>Gammaproteobacteria</taxon>
        <taxon>Lysobacterales</taxon>
        <taxon>Lysobacteraceae</taxon>
        <taxon>Xanthomonas</taxon>
    </lineage>
</organism>
<feature type="compositionally biased region" description="Gly residues" evidence="1">
    <location>
        <begin position="359"/>
        <end position="373"/>
    </location>
</feature>
<reference evidence="5 6" key="1">
    <citation type="submission" date="2021-02" db="EMBL/GenBank/DDBJ databases">
        <title>Taxonomically Unique Crown Gall-Associated Xanthomonas Stains Have Deficiency in Virulence Repertories.</title>
        <authorList>
            <person name="Mafakheri H."/>
            <person name="Taghavi S.M."/>
            <person name="Dimkic I."/>
            <person name="Nemanja K."/>
            <person name="Osdaghi E."/>
        </authorList>
    </citation>
    <scope>NUCLEOTIDE SEQUENCE [LARGE SCALE GENOMIC DNA]</scope>
    <source>
        <strain evidence="5 6">FX4</strain>
    </source>
</reference>
<evidence type="ECO:0000256" key="3">
    <source>
        <dbReference type="SAM" id="SignalP"/>
    </source>
</evidence>
<feature type="transmembrane region" description="Helical" evidence="2">
    <location>
        <begin position="198"/>
        <end position="216"/>
    </location>
</feature>
<dbReference type="InterPro" id="IPR007621">
    <property type="entry name" value="TPM_dom"/>
</dbReference>
<keyword evidence="2" id="KW-1133">Transmembrane helix</keyword>
<sequence>MGARPIAKNIMRLLRLLALATLALLLCPALPALAIAIPEYTPNVVDPAGTLSDAQRQQVNDALHQIREEQNIWGAVYVVPSLDGEDIEQVADAAFQKWQLGSKGANNGLLLVLALQDRRSRFEVGYGLEGVLPDAVARRALDDHLAPKMRQGDTAGAIVDAFGFMARVAAQDPESLAELSRASSAAEQDERADWKRGVAAWAGLLALIWLLPPLLARRQQRLRARLLRRHPELADAPEEIASSKRKRASSGAFIKLFLTINPGVFVLVLSSLFWLAFWLWIAAEVLTLCLMLALSGRRYRSPDRYRAFLQEQERMRKALIRKGHVVETAAGTYAYTSAYYASEAASSSSSSSSSDSSSSGGGSSGGGGASSSW</sequence>
<feature type="signal peptide" evidence="3">
    <location>
        <begin position="1"/>
        <end position="34"/>
    </location>
</feature>
<dbReference type="PANTHER" id="PTHR30373">
    <property type="entry name" value="UPF0603 PROTEIN YGCG"/>
    <property type="match status" value="1"/>
</dbReference>
<dbReference type="Proteomes" id="UP000695802">
    <property type="component" value="Unassembled WGS sequence"/>
</dbReference>
<evidence type="ECO:0000259" key="4">
    <source>
        <dbReference type="Pfam" id="PF04536"/>
    </source>
</evidence>
<proteinExistence type="predicted"/>
<feature type="region of interest" description="Disordered" evidence="1">
    <location>
        <begin position="346"/>
        <end position="373"/>
    </location>
</feature>
<dbReference type="Gene3D" id="3.10.310.50">
    <property type="match status" value="1"/>
</dbReference>
<keyword evidence="2" id="KW-0472">Membrane</keyword>
<dbReference type="EMBL" id="JAFIWB010000031">
    <property type="protein sequence ID" value="MBN6104500.1"/>
    <property type="molecule type" value="Genomic_DNA"/>
</dbReference>
<evidence type="ECO:0000313" key="5">
    <source>
        <dbReference type="EMBL" id="MBN6104500.1"/>
    </source>
</evidence>
<evidence type="ECO:0000256" key="2">
    <source>
        <dbReference type="SAM" id="Phobius"/>
    </source>
</evidence>
<protein>
    <submittedName>
        <fullName evidence="5">TPM domain-containing protein</fullName>
    </submittedName>
</protein>